<sequence length="144" mass="16457">MAKKIRDYKSWVTSHTECPNCHYRFNFRHSKWGSVSAVRVGSNWVFICPNCKTKQSFLLKKGEEEGLPLIIDMPLSSFLSEAFAGLVALVIVTIVLYYVASKNISSDVFIYGFAISLIAYIVYMIWLGFISRSSGRTYIMDQHH</sequence>
<dbReference type="EMBL" id="LJCQ01000161">
    <property type="protein sequence ID" value="KPV46926.1"/>
    <property type="molecule type" value="Genomic_DNA"/>
</dbReference>
<dbReference type="GeneID" id="84222044"/>
<dbReference type="Proteomes" id="UP000050320">
    <property type="component" value="Unassembled WGS sequence"/>
</dbReference>
<keyword evidence="1" id="KW-0472">Membrane</keyword>
<dbReference type="RefSeq" id="WP_048102059.1">
    <property type="nucleotide sequence ID" value="NZ_LJCQ01000161.1"/>
</dbReference>
<reference evidence="2 5" key="1">
    <citation type="submission" date="2015-09" db="EMBL/GenBank/DDBJ databases">
        <title>Draft genome sequence of Acidiplasma aeolicum DSM 18409.</title>
        <authorList>
            <person name="Hemp J."/>
        </authorList>
    </citation>
    <scope>NUCLEOTIDE SEQUENCE [LARGE SCALE GENOMIC DNA]</scope>
    <source>
        <strain evidence="2 5">V</strain>
    </source>
</reference>
<evidence type="ECO:0000313" key="3">
    <source>
        <dbReference type="EMBL" id="KQB34459.1"/>
    </source>
</evidence>
<evidence type="ECO:0000313" key="5">
    <source>
        <dbReference type="Proteomes" id="UP000050515"/>
    </source>
</evidence>
<reference evidence="3 4" key="2">
    <citation type="submission" date="2015-09" db="EMBL/GenBank/DDBJ databases">
        <title>Heavy metals and arsenic resistance mechanisms in polyextremophilic archaea of the family Ferroplasmaceae.</title>
        <authorList>
            <person name="Bulaev A.G."/>
            <person name="Kanygina A.V."/>
        </authorList>
    </citation>
    <scope>NUCLEOTIDE SEQUENCE [LARGE SCALE GENOMIC DNA]</scope>
    <source>
        <strain evidence="3 4">VT</strain>
    </source>
</reference>
<accession>A0A0Q0RGY2</accession>
<dbReference type="Proteomes" id="UP000050515">
    <property type="component" value="Unassembled WGS sequence"/>
</dbReference>
<evidence type="ECO:0000313" key="4">
    <source>
        <dbReference type="Proteomes" id="UP000050320"/>
    </source>
</evidence>
<dbReference type="AlphaFoldDB" id="A0A0Q0RGY2"/>
<comment type="caution">
    <text evidence="3">The sequence shown here is derived from an EMBL/GenBank/DDBJ whole genome shotgun (WGS) entry which is preliminary data.</text>
</comment>
<feature type="transmembrane region" description="Helical" evidence="1">
    <location>
        <begin position="110"/>
        <end position="130"/>
    </location>
</feature>
<protein>
    <recommendedName>
        <fullName evidence="6">CXXC-20-CXXC protein</fullName>
    </recommendedName>
</protein>
<organism evidence="3 4">
    <name type="scientific">Acidiplasma aeolicum</name>
    <dbReference type="NCBI Taxonomy" id="507754"/>
    <lineage>
        <taxon>Archaea</taxon>
        <taxon>Methanobacteriati</taxon>
        <taxon>Thermoplasmatota</taxon>
        <taxon>Thermoplasmata</taxon>
        <taxon>Thermoplasmatales</taxon>
        <taxon>Ferroplasmaceae</taxon>
        <taxon>Acidiplasma</taxon>
    </lineage>
</organism>
<keyword evidence="1" id="KW-0812">Transmembrane</keyword>
<evidence type="ECO:0000256" key="1">
    <source>
        <dbReference type="SAM" id="Phobius"/>
    </source>
</evidence>
<name>A0A0Q0RGY2_9ARCH</name>
<dbReference type="PATRIC" id="fig|507754.4.peg.899"/>
<dbReference type="EMBL" id="LKBG01000240">
    <property type="protein sequence ID" value="KQB34459.1"/>
    <property type="molecule type" value="Genomic_DNA"/>
</dbReference>
<proteinExistence type="predicted"/>
<evidence type="ECO:0000313" key="2">
    <source>
        <dbReference type="EMBL" id="KPV46926.1"/>
    </source>
</evidence>
<feature type="transmembrane region" description="Helical" evidence="1">
    <location>
        <begin position="78"/>
        <end position="98"/>
    </location>
</feature>
<gene>
    <name evidence="3" type="ORF">AOG54_04920</name>
    <name evidence="2" type="ORF">SE19_03345</name>
</gene>
<keyword evidence="1" id="KW-1133">Transmembrane helix</keyword>
<evidence type="ECO:0008006" key="6">
    <source>
        <dbReference type="Google" id="ProtNLM"/>
    </source>
</evidence>
<keyword evidence="4" id="KW-1185">Reference proteome</keyword>